<gene>
    <name evidence="7" type="primary">murE</name>
    <name evidence="12" type="ORF">EV139_2929</name>
</gene>
<dbReference type="PANTHER" id="PTHR23135:SF4">
    <property type="entry name" value="UDP-N-ACETYLMURAMOYL-L-ALANYL-D-GLUTAMATE--2,6-DIAMINOPIMELATE LIGASE MURE HOMOLOG, CHLOROPLASTIC"/>
    <property type="match status" value="1"/>
</dbReference>
<evidence type="ECO:0000256" key="3">
    <source>
        <dbReference type="ARBA" id="ARBA00022960"/>
    </source>
</evidence>
<keyword evidence="2 7" id="KW-0132">Cell division</keyword>
<dbReference type="GO" id="GO:0005737">
    <property type="term" value="C:cytoplasm"/>
    <property type="evidence" value="ECO:0007669"/>
    <property type="project" value="UniProtKB-SubCell"/>
</dbReference>
<dbReference type="InterPro" id="IPR005761">
    <property type="entry name" value="UDP-N-AcMur-Glu-dNH2Pim_ligase"/>
</dbReference>
<comment type="similarity">
    <text evidence="1 7">Belongs to the MurCDEF family. MurE subfamily.</text>
</comment>
<keyword evidence="7" id="KW-0067">ATP-binding</keyword>
<comment type="function">
    <text evidence="7">Catalyzes the addition of an amino acid to the nucleotide precursor UDP-N-acetylmuramoyl-L-alanyl-D-glutamate (UMAG) in the biosynthesis of bacterial cell-wall peptidoglycan.</text>
</comment>
<keyword evidence="7" id="KW-0547">Nucleotide-binding</keyword>
<protein>
    <recommendedName>
        <fullName evidence="7">UDP-N-acetylmuramyl-tripeptide synthetase</fullName>
        <ecNumber evidence="7">6.3.2.-</ecNumber>
    </recommendedName>
    <alternativeName>
        <fullName evidence="7">UDP-MurNAc-tripeptide synthetase</fullName>
    </alternativeName>
</protein>
<evidence type="ECO:0000256" key="8">
    <source>
        <dbReference type="RuleBase" id="RU004135"/>
    </source>
</evidence>
<name>A0A4Q7TKQ7_9MICO</name>
<dbReference type="AlphaFoldDB" id="A0A4Q7TKQ7"/>
<dbReference type="Pfam" id="PF01225">
    <property type="entry name" value="Mur_ligase"/>
    <property type="match status" value="1"/>
</dbReference>
<feature type="modified residue" description="N6-carboxylysine" evidence="7">
    <location>
        <position position="245"/>
    </location>
</feature>
<dbReference type="EMBL" id="SHKI01000007">
    <property type="protein sequence ID" value="RZT61176.1"/>
    <property type="molecule type" value="Genomic_DNA"/>
</dbReference>
<evidence type="ECO:0000256" key="7">
    <source>
        <dbReference type="HAMAP-Rule" id="MF_00208"/>
    </source>
</evidence>
<accession>A0A4Q7TKQ7</accession>
<evidence type="ECO:0000256" key="2">
    <source>
        <dbReference type="ARBA" id="ARBA00022618"/>
    </source>
</evidence>
<comment type="caution">
    <text evidence="12">The sequence shown here is derived from an EMBL/GenBank/DDBJ whole genome shotgun (WGS) entry which is preliminary data.</text>
</comment>
<evidence type="ECO:0000259" key="10">
    <source>
        <dbReference type="Pfam" id="PF02875"/>
    </source>
</evidence>
<evidence type="ECO:0000259" key="11">
    <source>
        <dbReference type="Pfam" id="PF08245"/>
    </source>
</evidence>
<sequence length="522" mass="55057">MSTGDALSIRPQTPNQIQLSELAERFGLAVAGPGDGHAADTAVTGVSLDSRDVRPGDLYVGMPGAKRHGAAFAAQAVALGARAILTDAAGAELVAEAGVSIPVLVSAQHPRELLGDVSAAVYGTGDYDAKVFGVTGTNGKTSVVYLLAELLRAAGITTGLSSTAERRVSDEVIPSNLTSPEASELHGLLARMRERSVEAVAIEVSAQAVVRHRLDGVHFDVVAFNNFSQDHLDEFGDLESYFAAKLALFTPERAARGVVVVDSPYGQRVARESQIPVTRLATAYGQQAEWHLAVTSQTLDGVSFVLQGPEGAHFRGSVPVFGSFMAENAALALIMMHEAGIPLERVAAGLDRGRIPAYIPGRLEEMTQPGSTGPRFFVDYGHTAGAFEAMLDALGEVAPGKIIFMFGADGDRDTTKREEMGRVAAVGADTVIICDYHPRSEPPEAIRAQLLDGARGANHATVIEEGDPRRAVRLAISLAEPGDVILYAGPGHEDHQEVAGQFIPYSARDEVRGALREAGLLS</sequence>
<dbReference type="NCBIfam" id="TIGR01085">
    <property type="entry name" value="murE"/>
    <property type="match status" value="1"/>
</dbReference>
<dbReference type="GO" id="GO:0016881">
    <property type="term" value="F:acid-amino acid ligase activity"/>
    <property type="evidence" value="ECO:0007669"/>
    <property type="project" value="UniProtKB-UniRule"/>
</dbReference>
<dbReference type="Proteomes" id="UP000291832">
    <property type="component" value="Unassembled WGS sequence"/>
</dbReference>
<dbReference type="SUPFAM" id="SSF53244">
    <property type="entry name" value="MurD-like peptide ligases, peptide-binding domain"/>
    <property type="match status" value="1"/>
</dbReference>
<reference evidence="12 13" key="1">
    <citation type="journal article" date="2015" name="Stand. Genomic Sci.">
        <title>Genomic Encyclopedia of Bacterial and Archaeal Type Strains, Phase III: the genomes of soil and plant-associated and newly described type strains.</title>
        <authorList>
            <person name="Whitman W.B."/>
            <person name="Woyke T."/>
            <person name="Klenk H.P."/>
            <person name="Zhou Y."/>
            <person name="Lilburn T.G."/>
            <person name="Beck B.J."/>
            <person name="De Vos P."/>
            <person name="Vandamme P."/>
            <person name="Eisen J.A."/>
            <person name="Garrity G."/>
            <person name="Hugenholtz P."/>
            <person name="Kyrpides N.C."/>
        </authorList>
    </citation>
    <scope>NUCLEOTIDE SEQUENCE [LARGE SCALE GENOMIC DNA]</scope>
    <source>
        <strain evidence="12 13">RF6</strain>
    </source>
</reference>
<dbReference type="InterPro" id="IPR000713">
    <property type="entry name" value="Mur_ligase_N"/>
</dbReference>
<dbReference type="GO" id="GO:0008360">
    <property type="term" value="P:regulation of cell shape"/>
    <property type="evidence" value="ECO:0007669"/>
    <property type="project" value="UniProtKB-KW"/>
</dbReference>
<dbReference type="InterPro" id="IPR004101">
    <property type="entry name" value="Mur_ligase_C"/>
</dbReference>
<evidence type="ECO:0000256" key="5">
    <source>
        <dbReference type="ARBA" id="ARBA00023306"/>
    </source>
</evidence>
<feature type="binding site" evidence="7">
    <location>
        <position position="50"/>
    </location>
    <ligand>
        <name>UDP-N-acetyl-alpha-D-muramoyl-L-alanyl-D-glutamate</name>
        <dbReference type="ChEBI" id="CHEBI:83900"/>
    </ligand>
</feature>
<keyword evidence="3 7" id="KW-0133">Cell shape</keyword>
<dbReference type="Gene3D" id="3.40.1190.10">
    <property type="entry name" value="Mur-like, catalytic domain"/>
    <property type="match status" value="1"/>
</dbReference>
<dbReference type="InterPro" id="IPR013221">
    <property type="entry name" value="Mur_ligase_cen"/>
</dbReference>
<keyword evidence="4 7" id="KW-0573">Peptidoglycan synthesis</keyword>
<dbReference type="InterPro" id="IPR036565">
    <property type="entry name" value="Mur-like_cat_sf"/>
</dbReference>
<keyword evidence="13" id="KW-1185">Reference proteome</keyword>
<dbReference type="GO" id="GO:0071555">
    <property type="term" value="P:cell wall organization"/>
    <property type="evidence" value="ECO:0007669"/>
    <property type="project" value="UniProtKB-KW"/>
</dbReference>
<evidence type="ECO:0000256" key="6">
    <source>
        <dbReference type="ARBA" id="ARBA00023316"/>
    </source>
</evidence>
<proteinExistence type="inferred from homology"/>
<feature type="domain" description="Mur ligase C-terminal" evidence="10">
    <location>
        <begin position="361"/>
        <end position="490"/>
    </location>
</feature>
<dbReference type="Gene3D" id="3.40.1390.10">
    <property type="entry name" value="MurE/MurF, N-terminal domain"/>
    <property type="match status" value="1"/>
</dbReference>
<comment type="PTM">
    <text evidence="7">Carboxylation is probably crucial for Mg(2+) binding and, consequently, for the gamma-phosphate positioning of ATP.</text>
</comment>
<dbReference type="UniPathway" id="UPA00219"/>
<dbReference type="HAMAP" id="MF_00208">
    <property type="entry name" value="MurE"/>
    <property type="match status" value="1"/>
</dbReference>
<feature type="binding site" evidence="7">
    <location>
        <position position="205"/>
    </location>
    <ligand>
        <name>UDP-N-acetyl-alpha-D-muramoyl-L-alanyl-D-glutamate</name>
        <dbReference type="ChEBI" id="CHEBI:83900"/>
    </ligand>
</feature>
<dbReference type="EC" id="6.3.2.-" evidence="7"/>
<comment type="caution">
    <text evidence="7">Lacks conserved residue(s) required for the propagation of feature annotation.</text>
</comment>
<evidence type="ECO:0000259" key="9">
    <source>
        <dbReference type="Pfam" id="PF01225"/>
    </source>
</evidence>
<feature type="binding site" evidence="7">
    <location>
        <position position="213"/>
    </location>
    <ligand>
        <name>UDP-N-acetyl-alpha-D-muramoyl-L-alanyl-D-glutamate</name>
        <dbReference type="ChEBI" id="CHEBI:83900"/>
    </ligand>
</feature>
<dbReference type="PANTHER" id="PTHR23135">
    <property type="entry name" value="MUR LIGASE FAMILY MEMBER"/>
    <property type="match status" value="1"/>
</dbReference>
<feature type="binding site" evidence="7">
    <location>
        <position position="48"/>
    </location>
    <ligand>
        <name>UDP-N-acetyl-alpha-D-muramoyl-L-alanyl-D-glutamate</name>
        <dbReference type="ChEBI" id="CHEBI:83900"/>
    </ligand>
</feature>
<keyword evidence="5 7" id="KW-0131">Cell cycle</keyword>
<dbReference type="Pfam" id="PF08245">
    <property type="entry name" value="Mur_ligase_M"/>
    <property type="match status" value="1"/>
</dbReference>
<dbReference type="OrthoDB" id="9800958at2"/>
<feature type="binding site" evidence="7">
    <location>
        <begin position="136"/>
        <end position="142"/>
    </location>
    <ligand>
        <name>ATP</name>
        <dbReference type="ChEBI" id="CHEBI:30616"/>
    </ligand>
</feature>
<keyword evidence="7 12" id="KW-0436">Ligase</keyword>
<keyword evidence="7" id="KW-0460">Magnesium</keyword>
<dbReference type="GO" id="GO:0009252">
    <property type="term" value="P:peptidoglycan biosynthetic process"/>
    <property type="evidence" value="ECO:0007669"/>
    <property type="project" value="UniProtKB-UniRule"/>
</dbReference>
<comment type="pathway">
    <text evidence="7 8">Cell wall biogenesis; peptidoglycan biosynthesis.</text>
</comment>
<comment type="subcellular location">
    <subcellularLocation>
        <location evidence="7 8">Cytoplasm</location>
    </subcellularLocation>
</comment>
<feature type="domain" description="Mur ligase central" evidence="11">
    <location>
        <begin position="134"/>
        <end position="335"/>
    </location>
</feature>
<dbReference type="Gene3D" id="3.90.190.20">
    <property type="entry name" value="Mur ligase, C-terminal domain"/>
    <property type="match status" value="1"/>
</dbReference>
<keyword evidence="7" id="KW-0963">Cytoplasm</keyword>
<dbReference type="InterPro" id="IPR035911">
    <property type="entry name" value="MurE/MurF_N"/>
</dbReference>
<evidence type="ECO:0000256" key="1">
    <source>
        <dbReference type="ARBA" id="ARBA00005898"/>
    </source>
</evidence>
<feature type="domain" description="Mur ligase N-terminal catalytic" evidence="9">
    <location>
        <begin position="43"/>
        <end position="114"/>
    </location>
</feature>
<dbReference type="RefSeq" id="WP_130455360.1">
    <property type="nucleotide sequence ID" value="NZ_QYAG01000003.1"/>
</dbReference>
<dbReference type="SUPFAM" id="SSF53623">
    <property type="entry name" value="MurD-like peptide ligases, catalytic domain"/>
    <property type="match status" value="1"/>
</dbReference>
<dbReference type="SUPFAM" id="SSF63418">
    <property type="entry name" value="MurE/MurF N-terminal domain"/>
    <property type="match status" value="1"/>
</dbReference>
<evidence type="ECO:0000313" key="13">
    <source>
        <dbReference type="Proteomes" id="UP000291832"/>
    </source>
</evidence>
<comment type="cofactor">
    <cofactor evidence="7">
        <name>Mg(2+)</name>
        <dbReference type="ChEBI" id="CHEBI:18420"/>
    </cofactor>
</comment>
<dbReference type="GO" id="GO:0005524">
    <property type="term" value="F:ATP binding"/>
    <property type="evidence" value="ECO:0007669"/>
    <property type="project" value="UniProtKB-UniRule"/>
</dbReference>
<dbReference type="InterPro" id="IPR036615">
    <property type="entry name" value="Mur_ligase_C_dom_sf"/>
</dbReference>
<keyword evidence="6 7" id="KW-0961">Cell wall biogenesis/degradation</keyword>
<dbReference type="GO" id="GO:0051301">
    <property type="term" value="P:cell division"/>
    <property type="evidence" value="ECO:0007669"/>
    <property type="project" value="UniProtKB-KW"/>
</dbReference>
<organism evidence="12 13">
    <name type="scientific">Leucobacter luti</name>
    <dbReference type="NCBI Taxonomy" id="340320"/>
    <lineage>
        <taxon>Bacteria</taxon>
        <taxon>Bacillati</taxon>
        <taxon>Actinomycetota</taxon>
        <taxon>Actinomycetes</taxon>
        <taxon>Micrococcales</taxon>
        <taxon>Microbacteriaceae</taxon>
        <taxon>Leucobacter</taxon>
    </lineage>
</organism>
<evidence type="ECO:0000256" key="4">
    <source>
        <dbReference type="ARBA" id="ARBA00022984"/>
    </source>
</evidence>
<evidence type="ECO:0000313" key="12">
    <source>
        <dbReference type="EMBL" id="RZT61176.1"/>
    </source>
</evidence>
<dbReference type="Pfam" id="PF02875">
    <property type="entry name" value="Mur_ligase_C"/>
    <property type="match status" value="1"/>
</dbReference>
<dbReference type="GO" id="GO:0000287">
    <property type="term" value="F:magnesium ion binding"/>
    <property type="evidence" value="ECO:0007669"/>
    <property type="project" value="UniProtKB-UniRule"/>
</dbReference>